<feature type="signal peptide" evidence="2">
    <location>
        <begin position="1"/>
        <end position="21"/>
    </location>
</feature>
<evidence type="ECO:0000313" key="4">
    <source>
        <dbReference type="Proteomes" id="UP001218218"/>
    </source>
</evidence>
<dbReference type="Proteomes" id="UP001218218">
    <property type="component" value="Unassembled WGS sequence"/>
</dbReference>
<evidence type="ECO:0000313" key="3">
    <source>
        <dbReference type="EMBL" id="KAJ7354335.1"/>
    </source>
</evidence>
<reference evidence="3" key="1">
    <citation type="submission" date="2023-03" db="EMBL/GenBank/DDBJ databases">
        <title>Massive genome expansion in bonnet fungi (Mycena s.s.) driven by repeated elements and novel gene families across ecological guilds.</title>
        <authorList>
            <consortium name="Lawrence Berkeley National Laboratory"/>
            <person name="Harder C.B."/>
            <person name="Miyauchi S."/>
            <person name="Viragh M."/>
            <person name="Kuo A."/>
            <person name="Thoen E."/>
            <person name="Andreopoulos B."/>
            <person name="Lu D."/>
            <person name="Skrede I."/>
            <person name="Drula E."/>
            <person name="Henrissat B."/>
            <person name="Morin E."/>
            <person name="Kohler A."/>
            <person name="Barry K."/>
            <person name="LaButti K."/>
            <person name="Morin E."/>
            <person name="Salamov A."/>
            <person name="Lipzen A."/>
            <person name="Mereny Z."/>
            <person name="Hegedus B."/>
            <person name="Baldrian P."/>
            <person name="Stursova M."/>
            <person name="Weitz H."/>
            <person name="Taylor A."/>
            <person name="Grigoriev I.V."/>
            <person name="Nagy L.G."/>
            <person name="Martin F."/>
            <person name="Kauserud H."/>
        </authorList>
    </citation>
    <scope>NUCLEOTIDE SEQUENCE</scope>
    <source>
        <strain evidence="3">CBHHK002</strain>
    </source>
</reference>
<name>A0AAD7ACT6_9AGAR</name>
<accession>A0AAD7ACT6</accession>
<feature type="transmembrane region" description="Helical" evidence="1">
    <location>
        <begin position="46"/>
        <end position="64"/>
    </location>
</feature>
<keyword evidence="1" id="KW-0472">Membrane</keyword>
<keyword evidence="1" id="KW-0812">Transmembrane</keyword>
<feature type="chain" id="PRO_5042010732" evidence="2">
    <location>
        <begin position="22"/>
        <end position="128"/>
    </location>
</feature>
<sequence length="128" mass="13528">MLAFPVLSLVVLVSLAVPTVSLTNTSIPHFHTIPLQPSTWQELATSHFYIPLILLASALGRFIGSSAQVVQPLFSLSICAVTRCAEWVVLLCVALGGTGVAGFLLVSRFLLAVPAAVLLLEADTVDMV</sequence>
<keyword evidence="1" id="KW-1133">Transmembrane helix</keyword>
<keyword evidence="2" id="KW-0732">Signal</keyword>
<gene>
    <name evidence="3" type="ORF">DFH08DRAFT_854604</name>
</gene>
<dbReference type="AlphaFoldDB" id="A0AAD7ACT6"/>
<proteinExistence type="predicted"/>
<evidence type="ECO:0000256" key="1">
    <source>
        <dbReference type="SAM" id="Phobius"/>
    </source>
</evidence>
<organism evidence="3 4">
    <name type="scientific">Mycena albidolilacea</name>
    <dbReference type="NCBI Taxonomy" id="1033008"/>
    <lineage>
        <taxon>Eukaryota</taxon>
        <taxon>Fungi</taxon>
        <taxon>Dikarya</taxon>
        <taxon>Basidiomycota</taxon>
        <taxon>Agaricomycotina</taxon>
        <taxon>Agaricomycetes</taxon>
        <taxon>Agaricomycetidae</taxon>
        <taxon>Agaricales</taxon>
        <taxon>Marasmiineae</taxon>
        <taxon>Mycenaceae</taxon>
        <taxon>Mycena</taxon>
    </lineage>
</organism>
<evidence type="ECO:0000256" key="2">
    <source>
        <dbReference type="SAM" id="SignalP"/>
    </source>
</evidence>
<dbReference type="EMBL" id="JARIHO010000010">
    <property type="protein sequence ID" value="KAJ7354335.1"/>
    <property type="molecule type" value="Genomic_DNA"/>
</dbReference>
<comment type="caution">
    <text evidence="3">The sequence shown here is derived from an EMBL/GenBank/DDBJ whole genome shotgun (WGS) entry which is preliminary data.</text>
</comment>
<protein>
    <submittedName>
        <fullName evidence="3">Uncharacterized protein</fullName>
    </submittedName>
</protein>
<keyword evidence="4" id="KW-1185">Reference proteome</keyword>